<evidence type="ECO:0000313" key="2">
    <source>
        <dbReference type="EMBL" id="KAH9296548.1"/>
    </source>
</evidence>
<feature type="non-terminal residue" evidence="2">
    <location>
        <position position="180"/>
    </location>
</feature>
<organism evidence="2 3">
    <name type="scientific">Taxus chinensis</name>
    <name type="common">Chinese yew</name>
    <name type="synonym">Taxus wallichiana var. chinensis</name>
    <dbReference type="NCBI Taxonomy" id="29808"/>
    <lineage>
        <taxon>Eukaryota</taxon>
        <taxon>Viridiplantae</taxon>
        <taxon>Streptophyta</taxon>
        <taxon>Embryophyta</taxon>
        <taxon>Tracheophyta</taxon>
        <taxon>Spermatophyta</taxon>
        <taxon>Pinopsida</taxon>
        <taxon>Pinidae</taxon>
        <taxon>Conifers II</taxon>
        <taxon>Cupressales</taxon>
        <taxon>Taxaceae</taxon>
        <taxon>Taxus</taxon>
    </lineage>
</organism>
<protein>
    <submittedName>
        <fullName evidence="2">Uncharacterized protein</fullName>
    </submittedName>
</protein>
<feature type="compositionally biased region" description="Basic residues" evidence="1">
    <location>
        <begin position="106"/>
        <end position="118"/>
    </location>
</feature>
<name>A0AA38CCV1_TAXCH</name>
<dbReference type="EMBL" id="JAHRHJ020000011">
    <property type="protein sequence ID" value="KAH9296548.1"/>
    <property type="molecule type" value="Genomic_DNA"/>
</dbReference>
<comment type="caution">
    <text evidence="2">The sequence shown here is derived from an EMBL/GenBank/DDBJ whole genome shotgun (WGS) entry which is preliminary data.</text>
</comment>
<dbReference type="Proteomes" id="UP000824469">
    <property type="component" value="Unassembled WGS sequence"/>
</dbReference>
<feature type="region of interest" description="Disordered" evidence="1">
    <location>
        <begin position="1"/>
        <end position="118"/>
    </location>
</feature>
<gene>
    <name evidence="2" type="ORF">KI387_040136</name>
</gene>
<keyword evidence="3" id="KW-1185">Reference proteome</keyword>
<reference evidence="2 3" key="1">
    <citation type="journal article" date="2021" name="Nat. Plants">
        <title>The Taxus genome provides insights into paclitaxel biosynthesis.</title>
        <authorList>
            <person name="Xiong X."/>
            <person name="Gou J."/>
            <person name="Liao Q."/>
            <person name="Li Y."/>
            <person name="Zhou Q."/>
            <person name="Bi G."/>
            <person name="Li C."/>
            <person name="Du R."/>
            <person name="Wang X."/>
            <person name="Sun T."/>
            <person name="Guo L."/>
            <person name="Liang H."/>
            <person name="Lu P."/>
            <person name="Wu Y."/>
            <person name="Zhang Z."/>
            <person name="Ro D.K."/>
            <person name="Shang Y."/>
            <person name="Huang S."/>
            <person name="Yan J."/>
        </authorList>
    </citation>
    <scope>NUCLEOTIDE SEQUENCE [LARGE SCALE GENOMIC DNA]</scope>
    <source>
        <strain evidence="2">Ta-2019</strain>
    </source>
</reference>
<feature type="compositionally biased region" description="Polar residues" evidence="1">
    <location>
        <begin position="57"/>
        <end position="67"/>
    </location>
</feature>
<accession>A0AA38CCV1</accession>
<evidence type="ECO:0000313" key="3">
    <source>
        <dbReference type="Proteomes" id="UP000824469"/>
    </source>
</evidence>
<evidence type="ECO:0000256" key="1">
    <source>
        <dbReference type="SAM" id="MobiDB-lite"/>
    </source>
</evidence>
<proteinExistence type="predicted"/>
<feature type="compositionally biased region" description="Basic and acidic residues" evidence="1">
    <location>
        <begin position="18"/>
        <end position="37"/>
    </location>
</feature>
<feature type="compositionally biased region" description="Basic and acidic residues" evidence="1">
    <location>
        <begin position="73"/>
        <end position="91"/>
    </location>
</feature>
<sequence>MSTGSPKENGTNGMKVRGGREMPVRPRENRLTAERDSSGQSGQKGANRPKSVKSVRRQSGTSGTKMTRTGRIGRNEHKGPKIKWDIWDKWRRSTRKSRQGREPIRSRHVSQGKRVKKVKGQVLKESARTNEIAPRVQLRAPQVNFKMKAHERWRRENCSSNQHVPRVVQVAERGKGFQNT</sequence>
<feature type="compositionally biased region" description="Polar residues" evidence="1">
    <location>
        <begin position="1"/>
        <end position="12"/>
    </location>
</feature>
<dbReference type="AlphaFoldDB" id="A0AA38CCV1"/>